<dbReference type="Proteomes" id="UP000001973">
    <property type="component" value="Plasmid SCP1"/>
</dbReference>
<name>Q9AD20_STRCO</name>
<reference evidence="1 2" key="4">
    <citation type="journal article" date="2009" name="Mol. Microbiol.">
        <title>Extracellular signalling, translational control, two repressors and an activator all contribute to the regulation of methylenomycin production in Streptomyces coelicolor.</title>
        <authorList>
            <person name="O'Rourke S."/>
            <person name="Wietzorrek A."/>
            <person name="Fowler K."/>
            <person name="Corre C."/>
            <person name="Challis G.L."/>
            <person name="Chater K.F."/>
        </authorList>
    </citation>
    <scope>NUCLEOTIDE SEQUENCE [LARGE SCALE GENOMIC DNA]</scope>
    <source>
        <strain evidence="2">ATCC BAA-471 / A3(2) / M145</strain>
    </source>
</reference>
<reference evidence="1 2" key="3">
    <citation type="journal article" date="2008" name="Proc. Natl. Acad. Sci. U.S.A.">
        <title>2-Alkyl-4-hydroxymethylfuran-3-carboxylic acids, antibiotic production inducers discovered by Streptomyces coelicolor genome mining.</title>
        <authorList>
            <person name="Corre C."/>
            <person name="Song L."/>
            <person name="O'Rourke S."/>
            <person name="Chater K.F."/>
            <person name="Challis G.L."/>
        </authorList>
    </citation>
    <scope>NUCLEOTIDE SEQUENCE [LARGE SCALE GENOMIC DNA]</scope>
    <source>
        <strain evidence="2">ATCC BAA-471 / A3(2) / M145</strain>
    </source>
</reference>
<dbReference type="AlphaFoldDB" id="Q9AD20"/>
<sequence>MTSEREAMVAFLRGRYAEGIRMANDIAEVLATQGAEGRMGLTPEQADTQARHRVHAAETRARFFEETVIRHLGTDGPTGQIAELQLHLLVDEHRGTPGHDERWRLYPLP</sequence>
<protein>
    <submittedName>
        <fullName evidence="1">Uncharacterized protein</fullName>
    </submittedName>
</protein>
<evidence type="ECO:0000313" key="1">
    <source>
        <dbReference type="EMBL" id="CAC36651.1"/>
    </source>
</evidence>
<reference evidence="2" key="2">
    <citation type="journal article" date="2002" name="Nature">
        <title>Complete genome sequence of the model actinomycete Streptomyces coelicolor A3(2).</title>
        <authorList>
            <person name="Bentley S.D."/>
            <person name="Chater K.F."/>
            <person name="Cerdeno-Tarraga A.M."/>
            <person name="Challis G.L."/>
            <person name="Thomson N.R."/>
            <person name="James K.D."/>
            <person name="Harris D.E."/>
            <person name="Quail M.A."/>
            <person name="Kieser H."/>
            <person name="Harper D."/>
            <person name="Bateman A."/>
            <person name="Brown S."/>
            <person name="Chandra G."/>
            <person name="Chen C.W."/>
            <person name="Collins M."/>
            <person name="Cronin A."/>
            <person name="Fraser A."/>
            <person name="Goble A."/>
            <person name="Hidalgo J."/>
            <person name="Hornsby T."/>
            <person name="Howarth S."/>
            <person name="Huang C.H."/>
            <person name="Kieser T."/>
            <person name="Larke L."/>
            <person name="Murphy L."/>
            <person name="Oliver K."/>
            <person name="O'Neil S."/>
            <person name="Rabbinowitsch E."/>
            <person name="Rajandream M.A."/>
            <person name="Rutherford K."/>
            <person name="Rutter S."/>
            <person name="Seeger K."/>
            <person name="Saunders D."/>
            <person name="Sharp S."/>
            <person name="Squares R."/>
            <person name="Squares S."/>
            <person name="Taylor K."/>
            <person name="Warren T."/>
            <person name="Wietzorrek A."/>
            <person name="Woodward J."/>
            <person name="Barrell B.G."/>
            <person name="Parkhill J."/>
            <person name="Hopwood D.A."/>
        </authorList>
    </citation>
    <scope>NUCLEOTIDE SEQUENCE [LARGE SCALE GENOMIC DNA]</scope>
    <source>
        <strain evidence="2">ATCC BAA-471 / A3(2) / M145</strain>
    </source>
</reference>
<dbReference type="InParanoid" id="Q9AD20"/>
<reference evidence="1 2" key="1">
    <citation type="journal article" date="1998" name="J. Bacteriol.">
        <title>Cloning and physical mapping of the EcoRI fragments of the giant linear plasmid SCP1.</title>
        <authorList>
            <person name="Redenbach M."/>
            <person name="Ikeda K."/>
            <person name="Yamasaki M."/>
            <person name="Kinashi H."/>
        </authorList>
    </citation>
    <scope>NUCLEOTIDE SEQUENCE [LARGE SCALE GENOMIC DNA]</scope>
    <source>
        <strain evidence="2">ATCC BAA-471 / A3(2) / M145</strain>
    </source>
</reference>
<keyword evidence="2" id="KW-1185">Reference proteome</keyword>
<evidence type="ECO:0000313" key="2">
    <source>
        <dbReference type="Proteomes" id="UP000001973"/>
    </source>
</evidence>
<dbReference type="EMBL" id="AL589148">
    <property type="protein sequence ID" value="CAC36651.1"/>
    <property type="molecule type" value="Genomic_DNA"/>
</dbReference>
<dbReference type="STRING" id="100226.gene:17765635"/>
<organism evidence="1 2">
    <name type="scientific">Streptomyces coelicolor (strain ATCC BAA-471 / A3(2) / M145)</name>
    <dbReference type="NCBI Taxonomy" id="100226"/>
    <lineage>
        <taxon>Bacteria</taxon>
        <taxon>Bacillati</taxon>
        <taxon>Actinomycetota</taxon>
        <taxon>Actinomycetes</taxon>
        <taxon>Kitasatosporales</taxon>
        <taxon>Streptomycetaceae</taxon>
        <taxon>Streptomyces</taxon>
        <taxon>Streptomyces albidoflavus group</taxon>
    </lineage>
</organism>
<dbReference type="RefSeq" id="WP_011039429.1">
    <property type="nucleotide sequence ID" value="NC_003903.1"/>
</dbReference>
<dbReference type="KEGG" id="sco:SCP1.130"/>
<proteinExistence type="predicted"/>
<gene>
    <name evidence="1" type="ordered locus">SCP1.130</name>
</gene>
<dbReference type="HOGENOM" id="CLU_2182393_0_0_11"/>
<geneLocation type="plasmid" evidence="2">
    <name>SCP1</name>
</geneLocation>
<dbReference type="OrthoDB" id="4209081at2"/>
<accession>Q9AD20</accession>